<evidence type="ECO:0000256" key="8">
    <source>
        <dbReference type="ARBA" id="ARBA00023034"/>
    </source>
</evidence>
<comment type="similarity">
    <text evidence="2 10">Belongs to the glycosyltransferase 31 family.</text>
</comment>
<evidence type="ECO:0000313" key="12">
    <source>
        <dbReference type="EMBL" id="RUS75076.1"/>
    </source>
</evidence>
<evidence type="ECO:0000256" key="4">
    <source>
        <dbReference type="ARBA" id="ARBA00022679"/>
    </source>
</evidence>
<dbReference type="EC" id="2.4.1.-" evidence="10"/>
<dbReference type="Gene3D" id="3.90.550.50">
    <property type="match status" value="1"/>
</dbReference>
<dbReference type="EMBL" id="RQTK01000773">
    <property type="protein sequence ID" value="RUS75076.1"/>
    <property type="molecule type" value="Genomic_DNA"/>
</dbReference>
<organism evidence="12 13">
    <name type="scientific">Elysia chlorotica</name>
    <name type="common">Eastern emerald elysia</name>
    <name type="synonym">Sea slug</name>
    <dbReference type="NCBI Taxonomy" id="188477"/>
    <lineage>
        <taxon>Eukaryota</taxon>
        <taxon>Metazoa</taxon>
        <taxon>Spiralia</taxon>
        <taxon>Lophotrochozoa</taxon>
        <taxon>Mollusca</taxon>
        <taxon>Gastropoda</taxon>
        <taxon>Heterobranchia</taxon>
        <taxon>Euthyneura</taxon>
        <taxon>Panpulmonata</taxon>
        <taxon>Sacoglossa</taxon>
        <taxon>Placobranchoidea</taxon>
        <taxon>Plakobranchidae</taxon>
        <taxon>Elysia</taxon>
    </lineage>
</organism>
<keyword evidence="4" id="KW-0808">Transferase</keyword>
<keyword evidence="6" id="KW-0735">Signal-anchor</keyword>
<evidence type="ECO:0000256" key="7">
    <source>
        <dbReference type="ARBA" id="ARBA00022989"/>
    </source>
</evidence>
<evidence type="ECO:0000256" key="3">
    <source>
        <dbReference type="ARBA" id="ARBA00022676"/>
    </source>
</evidence>
<evidence type="ECO:0000256" key="9">
    <source>
        <dbReference type="ARBA" id="ARBA00023136"/>
    </source>
</evidence>
<reference evidence="12 13" key="1">
    <citation type="submission" date="2019-01" db="EMBL/GenBank/DDBJ databases">
        <title>A draft genome assembly of the solar-powered sea slug Elysia chlorotica.</title>
        <authorList>
            <person name="Cai H."/>
            <person name="Li Q."/>
            <person name="Fang X."/>
            <person name="Li J."/>
            <person name="Curtis N.E."/>
            <person name="Altenburger A."/>
            <person name="Shibata T."/>
            <person name="Feng M."/>
            <person name="Maeda T."/>
            <person name="Schwartz J.A."/>
            <person name="Shigenobu S."/>
            <person name="Lundholm N."/>
            <person name="Nishiyama T."/>
            <person name="Yang H."/>
            <person name="Hasebe M."/>
            <person name="Li S."/>
            <person name="Pierce S.K."/>
            <person name="Wang J."/>
        </authorList>
    </citation>
    <scope>NUCLEOTIDE SEQUENCE [LARGE SCALE GENOMIC DNA]</scope>
    <source>
        <strain evidence="12">EC2010</strain>
        <tissue evidence="12">Whole organism of an adult</tissue>
    </source>
</reference>
<evidence type="ECO:0000256" key="6">
    <source>
        <dbReference type="ARBA" id="ARBA00022968"/>
    </source>
</evidence>
<evidence type="ECO:0000256" key="5">
    <source>
        <dbReference type="ARBA" id="ARBA00022692"/>
    </source>
</evidence>
<sequence>EPSNAVPKSPPESVQNEPSNAVPKSPPESVKNEPSNPVPKSPPESVQKEPSKAVPQSLLKPVQIKLSENLTKSQPDLNSLPKNAQETLDKENCYLLQNLTKPYYSIIEDDMQSFNGSFFKLDKSKVSDVPQIFSITGSHLCTPSSPMLLFVVPSVVDKISNGDRLDIRKTWASNVYGKDWLQTSKARLVFFFGSLGLNNIQLESLRNESDKYRDIVVGDFKDYYTHLSLKMSVIISWVVKYCPNVEAMVKVDMDTFVNVELLLALLREIPSKTHPKYVLGAQHQLLQPPVVRTGRWAVSKSMYPYKHFPKYVLGHSYVVSGPALKLMAESFPYFPVIPNEDAFITGIMSKVLNITKFNSHFADMFTTDSFARFRNNLLVSIILRKYNRGFIWESIKEQKCNHLH</sequence>
<dbReference type="AlphaFoldDB" id="A0A3S0ZHM8"/>
<keyword evidence="13" id="KW-1185">Reference proteome</keyword>
<keyword evidence="7" id="KW-1133">Transmembrane helix</keyword>
<dbReference type="InterPro" id="IPR002659">
    <property type="entry name" value="Glyco_trans_31"/>
</dbReference>
<evidence type="ECO:0000256" key="11">
    <source>
        <dbReference type="SAM" id="MobiDB-lite"/>
    </source>
</evidence>
<evidence type="ECO:0000256" key="10">
    <source>
        <dbReference type="RuleBase" id="RU363063"/>
    </source>
</evidence>
<keyword evidence="5" id="KW-0812">Transmembrane</keyword>
<name>A0A3S0ZHM8_ELYCH</name>
<keyword evidence="8 10" id="KW-0333">Golgi apparatus</keyword>
<dbReference type="GO" id="GO:0016758">
    <property type="term" value="F:hexosyltransferase activity"/>
    <property type="evidence" value="ECO:0007669"/>
    <property type="project" value="InterPro"/>
</dbReference>
<dbReference type="OrthoDB" id="2139606at2759"/>
<keyword evidence="9" id="KW-0472">Membrane</keyword>
<dbReference type="PANTHER" id="PTHR11214">
    <property type="entry name" value="BETA-1,3-N-ACETYLGLUCOSAMINYLTRANSFERASE"/>
    <property type="match status" value="1"/>
</dbReference>
<accession>A0A3S0ZHM8</accession>
<dbReference type="PANTHER" id="PTHR11214:SF3">
    <property type="entry name" value="BETA-1,3-GALACTOSYLTRANSFERASE 6"/>
    <property type="match status" value="1"/>
</dbReference>
<dbReference type="Proteomes" id="UP000271974">
    <property type="component" value="Unassembled WGS sequence"/>
</dbReference>
<evidence type="ECO:0000313" key="13">
    <source>
        <dbReference type="Proteomes" id="UP000271974"/>
    </source>
</evidence>
<dbReference type="Pfam" id="PF01762">
    <property type="entry name" value="Galactosyl_T"/>
    <property type="match status" value="1"/>
</dbReference>
<comment type="caution">
    <text evidence="12">The sequence shown here is derived from an EMBL/GenBank/DDBJ whole genome shotgun (WGS) entry which is preliminary data.</text>
</comment>
<dbReference type="GO" id="GO:0006493">
    <property type="term" value="P:protein O-linked glycosylation"/>
    <property type="evidence" value="ECO:0007669"/>
    <property type="project" value="TreeGrafter"/>
</dbReference>
<evidence type="ECO:0000256" key="1">
    <source>
        <dbReference type="ARBA" id="ARBA00004323"/>
    </source>
</evidence>
<evidence type="ECO:0000256" key="2">
    <source>
        <dbReference type="ARBA" id="ARBA00008661"/>
    </source>
</evidence>
<proteinExistence type="inferred from homology"/>
<feature type="non-terminal residue" evidence="12">
    <location>
        <position position="1"/>
    </location>
</feature>
<feature type="region of interest" description="Disordered" evidence="11">
    <location>
        <begin position="1"/>
        <end position="56"/>
    </location>
</feature>
<dbReference type="GO" id="GO:0000139">
    <property type="term" value="C:Golgi membrane"/>
    <property type="evidence" value="ECO:0007669"/>
    <property type="project" value="UniProtKB-SubCell"/>
</dbReference>
<comment type="subcellular location">
    <subcellularLocation>
        <location evidence="1 10">Golgi apparatus membrane</location>
        <topology evidence="1 10">Single-pass type II membrane protein</topology>
    </subcellularLocation>
</comment>
<protein>
    <recommendedName>
        <fullName evidence="10">Hexosyltransferase</fullName>
        <ecNumber evidence="10">2.4.1.-</ecNumber>
    </recommendedName>
</protein>
<gene>
    <name evidence="12" type="ORF">EGW08_017153</name>
</gene>
<keyword evidence="3 10" id="KW-0328">Glycosyltransferase</keyword>